<feature type="domain" description="SIS" evidence="1">
    <location>
        <begin position="49"/>
        <end position="206"/>
    </location>
</feature>
<dbReference type="PROSITE" id="PS51464">
    <property type="entry name" value="SIS"/>
    <property type="match status" value="2"/>
</dbReference>
<sequence length="385" mass="41336">MTQLLLRHRDAWKRCGGLDTAEEIAQQPAVWRALVHVLETQRGAIDRFLGDALRKPDQRVILTGAGTSAYIGEVVADELNAAWPAQVRAVASTSLLTHPDHYLERDKPTLLVSFARSGCSPESLAAVDLVARSVEAPRFLNITCNPDGDLAKRGAGRADTFNLLMPEGCCDRGFAMTSSFSTMLLAALAALGKESWATRLMRIHRLAMAAENALHDWAPRIAELAANALSRVVYLGSGPLEALAKESALKVLELTCGAALAMANTPLGFRHGPKSAVNADTLVVMFRSQSAVARAYERDLLAELRRDGVAGDVLTVGPAGSTGEGIDFPLALQELADTSDSWLAAVWVVMAQQYALQRSHALGLRPDSPFSDGTLNRVVQGVTIY</sequence>
<organism evidence="2 3">
    <name type="scientific">Tahibacter amnicola</name>
    <dbReference type="NCBI Taxonomy" id="2976241"/>
    <lineage>
        <taxon>Bacteria</taxon>
        <taxon>Pseudomonadati</taxon>
        <taxon>Pseudomonadota</taxon>
        <taxon>Gammaproteobacteria</taxon>
        <taxon>Lysobacterales</taxon>
        <taxon>Rhodanobacteraceae</taxon>
        <taxon>Tahibacter</taxon>
    </lineage>
</organism>
<dbReference type="PANTHER" id="PTHR32502">
    <property type="entry name" value="N-ACETYLGALACTOSAMINE PERMEASE II COMPONENT-RELATED"/>
    <property type="match status" value="1"/>
</dbReference>
<evidence type="ECO:0000313" key="2">
    <source>
        <dbReference type="EMBL" id="UXI70572.1"/>
    </source>
</evidence>
<dbReference type="EMBL" id="CP104694">
    <property type="protein sequence ID" value="UXI70572.1"/>
    <property type="molecule type" value="Genomic_DNA"/>
</dbReference>
<evidence type="ECO:0000259" key="1">
    <source>
        <dbReference type="PROSITE" id="PS51464"/>
    </source>
</evidence>
<dbReference type="SUPFAM" id="SSF53697">
    <property type="entry name" value="SIS domain"/>
    <property type="match status" value="1"/>
</dbReference>
<dbReference type="RefSeq" id="WP_261697519.1">
    <property type="nucleotide sequence ID" value="NZ_CP104694.1"/>
</dbReference>
<keyword evidence="3" id="KW-1185">Reference proteome</keyword>
<proteinExistence type="predicted"/>
<dbReference type="InterPro" id="IPR001347">
    <property type="entry name" value="SIS_dom"/>
</dbReference>
<protein>
    <submittedName>
        <fullName evidence="2">SIS domain-containing protein</fullName>
    </submittedName>
</protein>
<dbReference type="PANTHER" id="PTHR32502:SF3">
    <property type="entry name" value="D-GALACTOSAMINE-6-PHOSPHATE DEAMINASE AGAS-RELATED"/>
    <property type="match status" value="1"/>
</dbReference>
<name>A0ABY6BS26_9GAMM</name>
<accession>A0ABY6BS26</accession>
<dbReference type="Gene3D" id="3.40.50.10490">
    <property type="entry name" value="Glucose-6-phosphate isomerase like protein, domain 1"/>
    <property type="match status" value="2"/>
</dbReference>
<dbReference type="Proteomes" id="UP001064632">
    <property type="component" value="Chromosome"/>
</dbReference>
<gene>
    <name evidence="2" type="ORF">N4264_13300</name>
</gene>
<dbReference type="InterPro" id="IPR050303">
    <property type="entry name" value="GatZ_KbaZ_carbometab"/>
</dbReference>
<reference evidence="2" key="1">
    <citation type="submission" date="2022-09" db="EMBL/GenBank/DDBJ databases">
        <title>Tahibacter sp. nov., isolated from a fresh water.</title>
        <authorList>
            <person name="Baek J.H."/>
            <person name="Lee J.K."/>
            <person name="Kim J.M."/>
            <person name="Jeon C.O."/>
        </authorList>
    </citation>
    <scope>NUCLEOTIDE SEQUENCE</scope>
    <source>
        <strain evidence="2">W38</strain>
    </source>
</reference>
<evidence type="ECO:0000313" key="3">
    <source>
        <dbReference type="Proteomes" id="UP001064632"/>
    </source>
</evidence>
<feature type="domain" description="SIS" evidence="1">
    <location>
        <begin position="221"/>
        <end position="369"/>
    </location>
</feature>
<dbReference type="Pfam" id="PF01380">
    <property type="entry name" value="SIS"/>
    <property type="match status" value="1"/>
</dbReference>
<dbReference type="InterPro" id="IPR046348">
    <property type="entry name" value="SIS_dom_sf"/>
</dbReference>